<evidence type="ECO:0000313" key="1">
    <source>
        <dbReference type="EMBL" id="CUS13818.1"/>
    </source>
</evidence>
<proteinExistence type="predicted"/>
<dbReference type="AlphaFoldDB" id="A0A292Q4M1"/>
<sequence length="54" mass="6360">MIYYVIVAMDKGTPIVVREIEMIKRKSLEDLENGMYDVEHVEVVNCTRMVLEKK</sequence>
<dbReference type="EMBL" id="LN890966">
    <property type="protein sequence ID" value="CUS13818.1"/>
    <property type="molecule type" value="Genomic_DNA"/>
</dbReference>
<protein>
    <submittedName>
        <fullName evidence="1">Uncharacterized protein</fullName>
    </submittedName>
</protein>
<dbReference type="Proteomes" id="UP001412239">
    <property type="component" value="Unassembled WGS sequence"/>
</dbReference>
<name>A0A292Q4M1_9PEZI</name>
<organism evidence="1 2">
    <name type="scientific">Tuber aestivum</name>
    <name type="common">summer truffle</name>
    <dbReference type="NCBI Taxonomy" id="59557"/>
    <lineage>
        <taxon>Eukaryota</taxon>
        <taxon>Fungi</taxon>
        <taxon>Dikarya</taxon>
        <taxon>Ascomycota</taxon>
        <taxon>Pezizomycotina</taxon>
        <taxon>Pezizomycetes</taxon>
        <taxon>Pezizales</taxon>
        <taxon>Tuberaceae</taxon>
        <taxon>Tuber</taxon>
    </lineage>
</organism>
<evidence type="ECO:0000313" key="2">
    <source>
        <dbReference type="Proteomes" id="UP001412239"/>
    </source>
</evidence>
<accession>A0A292Q4M1</accession>
<dbReference type="Gene3D" id="3.40.50.170">
    <property type="entry name" value="Formyl transferase, N-terminal domain"/>
    <property type="match status" value="1"/>
</dbReference>
<reference evidence="1" key="1">
    <citation type="submission" date="2015-10" db="EMBL/GenBank/DDBJ databases">
        <authorList>
            <person name="Regsiter A."/>
            <person name="william w."/>
        </authorList>
    </citation>
    <scope>NUCLEOTIDE SEQUENCE</scope>
    <source>
        <strain evidence="1">Montdore</strain>
    </source>
</reference>
<gene>
    <name evidence="1" type="ORF">GSTUAT00002029001</name>
</gene>
<keyword evidence="2" id="KW-1185">Reference proteome</keyword>